<dbReference type="Proteomes" id="UP001156215">
    <property type="component" value="Chromosome"/>
</dbReference>
<dbReference type="SMART" id="SM00671">
    <property type="entry name" value="SEL1"/>
    <property type="match status" value="3"/>
</dbReference>
<protein>
    <submittedName>
        <fullName evidence="2">Sel1 repeat family protein</fullName>
    </submittedName>
</protein>
<evidence type="ECO:0000256" key="1">
    <source>
        <dbReference type="SAM" id="SignalP"/>
    </source>
</evidence>
<dbReference type="RefSeq" id="WP_269308837.1">
    <property type="nucleotide sequence ID" value="NZ_CP098242.1"/>
</dbReference>
<dbReference type="InterPro" id="IPR006597">
    <property type="entry name" value="Sel1-like"/>
</dbReference>
<dbReference type="AlphaFoldDB" id="A0A9E9LZS0"/>
<dbReference type="Gene3D" id="1.25.40.10">
    <property type="entry name" value="Tetratricopeptide repeat domain"/>
    <property type="match status" value="1"/>
</dbReference>
<dbReference type="PANTHER" id="PTHR11102">
    <property type="entry name" value="SEL-1-LIKE PROTEIN"/>
    <property type="match status" value="1"/>
</dbReference>
<sequence length="148" mass="16394">MKTALNTLLFLVACAATGTVCADIREAANTLYHAGSFKEALEIYRHPEFSHDAAVQNRIGTIYLEPAFRNKKQSAQWFRKSAEQGNRYGQFNLGQAYKNGTGVSRDYAKAMQYFHQSASQGYAPAMNAIGALYEEGKGVEKDEDNAIQ</sequence>
<keyword evidence="1" id="KW-0732">Signal</keyword>
<keyword evidence="3" id="KW-1185">Reference proteome</keyword>
<accession>A0A9E9LZS0</accession>
<dbReference type="InterPro" id="IPR011990">
    <property type="entry name" value="TPR-like_helical_dom_sf"/>
</dbReference>
<dbReference type="PANTHER" id="PTHR11102:SF160">
    <property type="entry name" value="ERAD-ASSOCIATED E3 UBIQUITIN-PROTEIN LIGASE COMPONENT HRD3"/>
    <property type="match status" value="1"/>
</dbReference>
<dbReference type="Pfam" id="PF08238">
    <property type="entry name" value="Sel1"/>
    <property type="match status" value="3"/>
</dbReference>
<evidence type="ECO:0000313" key="2">
    <source>
        <dbReference type="EMBL" id="WAW09833.1"/>
    </source>
</evidence>
<dbReference type="InterPro" id="IPR050767">
    <property type="entry name" value="Sel1_AlgK"/>
</dbReference>
<dbReference type="EMBL" id="CP098242">
    <property type="protein sequence ID" value="WAW09833.1"/>
    <property type="molecule type" value="Genomic_DNA"/>
</dbReference>
<name>A0A9E9LZS0_9BURK</name>
<reference evidence="2" key="1">
    <citation type="journal article" date="2022" name="Front. Microbiol.">
        <title>New perspectives on an old grouping: The genomic and phenotypic variability of Oxalobacter formigenes and the implications for calcium oxalate stone prevention.</title>
        <authorList>
            <person name="Chmiel J.A."/>
            <person name="Carr C."/>
            <person name="Stuivenberg G.A."/>
            <person name="Venema R."/>
            <person name="Chanyi R.M."/>
            <person name="Al K.F."/>
            <person name="Giguere D."/>
            <person name="Say H."/>
            <person name="Akouris P.P."/>
            <person name="Dominguez Romero S.A."/>
            <person name="Kwong A."/>
            <person name="Tai V."/>
            <person name="Koval S.F."/>
            <person name="Razvi H."/>
            <person name="Bjazevic J."/>
            <person name="Burton J.P."/>
        </authorList>
    </citation>
    <scope>NUCLEOTIDE SEQUENCE</scope>
    <source>
        <strain evidence="2">WoOx3</strain>
    </source>
</reference>
<evidence type="ECO:0000313" key="3">
    <source>
        <dbReference type="Proteomes" id="UP001156215"/>
    </source>
</evidence>
<proteinExistence type="predicted"/>
<dbReference type="SUPFAM" id="SSF81901">
    <property type="entry name" value="HCP-like"/>
    <property type="match status" value="1"/>
</dbReference>
<feature type="signal peptide" evidence="1">
    <location>
        <begin position="1"/>
        <end position="22"/>
    </location>
</feature>
<gene>
    <name evidence="2" type="ORF">NB640_11515</name>
</gene>
<feature type="chain" id="PRO_5038412097" evidence="1">
    <location>
        <begin position="23"/>
        <end position="148"/>
    </location>
</feature>
<organism evidence="2 3">
    <name type="scientific">Oxalobacter vibrioformis</name>
    <dbReference type="NCBI Taxonomy" id="933080"/>
    <lineage>
        <taxon>Bacteria</taxon>
        <taxon>Pseudomonadati</taxon>
        <taxon>Pseudomonadota</taxon>
        <taxon>Betaproteobacteria</taxon>
        <taxon>Burkholderiales</taxon>
        <taxon>Oxalobacteraceae</taxon>
        <taxon>Oxalobacter</taxon>
    </lineage>
</organism>
<dbReference type="KEGG" id="ovb:NB640_11515"/>